<dbReference type="EMBL" id="FOTW01000004">
    <property type="protein sequence ID" value="SFL47763.1"/>
    <property type="molecule type" value="Genomic_DNA"/>
</dbReference>
<dbReference type="AlphaFoldDB" id="A0A1I4I1D2"/>
<accession>A0A1I4I1D2</accession>
<feature type="active site" evidence="5">
    <location>
        <position position="157"/>
    </location>
</feature>
<dbReference type="InterPro" id="IPR011013">
    <property type="entry name" value="Gal_mutarotase_sf_dom"/>
</dbReference>
<dbReference type="PANTHER" id="PTHR11122:SF13">
    <property type="entry name" value="GLUCOSE-6-PHOSPHATE 1-EPIMERASE"/>
    <property type="match status" value="1"/>
</dbReference>
<dbReference type="InterPro" id="IPR008183">
    <property type="entry name" value="Aldose_1/G6P_1-epimerase"/>
</dbReference>
<keyword evidence="7" id="KW-1185">Reference proteome</keyword>
<keyword evidence="3 4" id="KW-0413">Isomerase</keyword>
<evidence type="ECO:0000256" key="3">
    <source>
        <dbReference type="ARBA" id="ARBA00023235"/>
    </source>
</evidence>
<reference evidence="6 7" key="1">
    <citation type="submission" date="2016-10" db="EMBL/GenBank/DDBJ databases">
        <authorList>
            <person name="de Groot N.N."/>
        </authorList>
    </citation>
    <scope>NUCLEOTIDE SEQUENCE [LARGE SCALE GENOMIC DNA]</scope>
    <source>
        <strain evidence="6 7">ATCC 43154</strain>
    </source>
</reference>
<organism evidence="6 7">
    <name type="scientific">Rugamonas rubra</name>
    <dbReference type="NCBI Taxonomy" id="758825"/>
    <lineage>
        <taxon>Bacteria</taxon>
        <taxon>Pseudomonadati</taxon>
        <taxon>Pseudomonadota</taxon>
        <taxon>Betaproteobacteria</taxon>
        <taxon>Burkholderiales</taxon>
        <taxon>Oxalobacteraceae</taxon>
        <taxon>Telluria group</taxon>
        <taxon>Rugamonas</taxon>
    </lineage>
</organism>
<dbReference type="GO" id="GO:0030246">
    <property type="term" value="F:carbohydrate binding"/>
    <property type="evidence" value="ECO:0007669"/>
    <property type="project" value="UniProtKB-UniRule"/>
</dbReference>
<dbReference type="STRING" id="758825.SAMN02982985_00362"/>
<dbReference type="Proteomes" id="UP000199470">
    <property type="component" value="Unassembled WGS sequence"/>
</dbReference>
<comment type="similarity">
    <text evidence="2 4">Belongs to the glucose-6-phosphate 1-epimerase family.</text>
</comment>
<evidence type="ECO:0000256" key="4">
    <source>
        <dbReference type="PIRNR" id="PIRNR016020"/>
    </source>
</evidence>
<evidence type="ECO:0000256" key="1">
    <source>
        <dbReference type="ARBA" id="ARBA00001096"/>
    </source>
</evidence>
<dbReference type="OrthoDB" id="9790727at2"/>
<dbReference type="PIRSF" id="PIRSF016020">
    <property type="entry name" value="PHexose_mutarotase"/>
    <property type="match status" value="1"/>
</dbReference>
<dbReference type="GO" id="GO:0005737">
    <property type="term" value="C:cytoplasm"/>
    <property type="evidence" value="ECO:0007669"/>
    <property type="project" value="TreeGrafter"/>
</dbReference>
<evidence type="ECO:0000313" key="7">
    <source>
        <dbReference type="Proteomes" id="UP000199470"/>
    </source>
</evidence>
<name>A0A1I4I1D2_9BURK</name>
<evidence type="ECO:0000313" key="6">
    <source>
        <dbReference type="EMBL" id="SFL47763.1"/>
    </source>
</evidence>
<dbReference type="EC" id="5.1.3.15" evidence="4"/>
<dbReference type="InterPro" id="IPR025532">
    <property type="entry name" value="G6P_1-epimerase"/>
</dbReference>
<dbReference type="GO" id="GO:0047938">
    <property type="term" value="F:glucose-6-phosphate 1-epimerase activity"/>
    <property type="evidence" value="ECO:0007669"/>
    <property type="project" value="UniProtKB-UniRule"/>
</dbReference>
<comment type="catalytic activity">
    <reaction evidence="1">
        <text>alpha-D-glucose 6-phosphate = beta-D-glucose 6-phosphate</text>
        <dbReference type="Rhea" id="RHEA:16249"/>
        <dbReference type="ChEBI" id="CHEBI:58225"/>
        <dbReference type="ChEBI" id="CHEBI:58247"/>
        <dbReference type="EC" id="5.1.3.15"/>
    </reaction>
</comment>
<evidence type="ECO:0000256" key="2">
    <source>
        <dbReference type="ARBA" id="ARBA00005866"/>
    </source>
</evidence>
<dbReference type="RefSeq" id="WP_093382813.1">
    <property type="nucleotide sequence ID" value="NZ_FOTW01000004.1"/>
</dbReference>
<dbReference type="InterPro" id="IPR014718">
    <property type="entry name" value="GH-type_carb-bd"/>
</dbReference>
<evidence type="ECO:0000256" key="5">
    <source>
        <dbReference type="PIRSR" id="PIRSR016020-1"/>
    </source>
</evidence>
<sequence>MAVVTMVEYGSLPAVRISAADGAQATVALFGAHLLSWQTADGKERLFCSSQSALDGSKAIRGGVPVIFPQFNVRGDGQRHGFARVSAWRLADSGTDGALAWAEFALTPDDLAPATAQAWPHAFAVRLRCALQGDTLEIDFKVRNTGAEAFPFGVALHTYFDVGQLDAVRIDGLQGARYTDHQLNTSVQEQASLRFEQKHDRLYQAPPALTLHTADAALRLEQQGFNEWVVWNPGAADAAALADLADDEYLRFVCIEPARVDQQALAAGAEWSGRHRIVCAPRG</sequence>
<protein>
    <recommendedName>
        <fullName evidence="4">Putative glucose-6-phosphate 1-epimerase</fullName>
        <ecNumber evidence="4">5.1.3.15</ecNumber>
    </recommendedName>
</protein>
<dbReference type="GO" id="GO:0005975">
    <property type="term" value="P:carbohydrate metabolic process"/>
    <property type="evidence" value="ECO:0007669"/>
    <property type="project" value="InterPro"/>
</dbReference>
<dbReference type="PANTHER" id="PTHR11122">
    <property type="entry name" value="APOSPORY-ASSOCIATED PROTEIN C-RELATED"/>
    <property type="match status" value="1"/>
</dbReference>
<dbReference type="Gene3D" id="2.70.98.10">
    <property type="match status" value="1"/>
</dbReference>
<gene>
    <name evidence="6" type="ORF">SAMN02982985_00362</name>
</gene>
<feature type="active site" evidence="5">
    <location>
        <position position="256"/>
    </location>
</feature>
<dbReference type="CDD" id="cd09020">
    <property type="entry name" value="D-hex-6-P-epi_like"/>
    <property type="match status" value="1"/>
</dbReference>
<dbReference type="SUPFAM" id="SSF74650">
    <property type="entry name" value="Galactose mutarotase-like"/>
    <property type="match status" value="1"/>
</dbReference>
<dbReference type="Pfam" id="PF01263">
    <property type="entry name" value="Aldose_epim"/>
    <property type="match status" value="1"/>
</dbReference>
<proteinExistence type="inferred from homology"/>